<evidence type="ECO:0000256" key="1">
    <source>
        <dbReference type="SAM" id="MobiDB-lite"/>
    </source>
</evidence>
<dbReference type="RefSeq" id="WP_345229513.1">
    <property type="nucleotide sequence ID" value="NZ_BAABHW010000004.1"/>
</dbReference>
<feature type="region of interest" description="Disordered" evidence="1">
    <location>
        <begin position="127"/>
        <end position="151"/>
    </location>
</feature>
<accession>A0ABP9LGN5</accession>
<sequence length="221" mass="23838">MPFAEMAAELSQATGREIRHIPISFEEFHANVAQAGGPVVADVFTAIARETLDGRNAHTTGGVMPALGCTPRDFANFAQAAARAADLGQGVNDRIDAQLFLVPRGDGRNGPVDFPGHFARGLACGAGQQGEIPRGRSAHRADHPLDGAHGGIVRRFPKASRAEKPTSWREDWLGWWDAVLSATRGSLHASQPRIRRGGDHGDFGARRFVSHARQDHTKKMI</sequence>
<evidence type="ECO:0000313" key="2">
    <source>
        <dbReference type="EMBL" id="GAA5077460.1"/>
    </source>
</evidence>
<organism evidence="2 3">
    <name type="scientific">[Roseibacterium] beibuensis</name>
    <dbReference type="NCBI Taxonomy" id="1193142"/>
    <lineage>
        <taxon>Bacteria</taxon>
        <taxon>Pseudomonadati</taxon>
        <taxon>Pseudomonadota</taxon>
        <taxon>Alphaproteobacteria</taxon>
        <taxon>Rhodobacterales</taxon>
        <taxon>Roseobacteraceae</taxon>
        <taxon>Roseicyclus</taxon>
    </lineage>
</organism>
<dbReference type="Gene3D" id="3.90.25.10">
    <property type="entry name" value="UDP-galactose 4-epimerase, domain 1"/>
    <property type="match status" value="1"/>
</dbReference>
<evidence type="ECO:0000313" key="3">
    <source>
        <dbReference type="Proteomes" id="UP001499910"/>
    </source>
</evidence>
<reference evidence="3" key="1">
    <citation type="journal article" date="2019" name="Int. J. Syst. Evol. Microbiol.">
        <title>The Global Catalogue of Microorganisms (GCM) 10K type strain sequencing project: providing services to taxonomists for standard genome sequencing and annotation.</title>
        <authorList>
            <consortium name="The Broad Institute Genomics Platform"/>
            <consortium name="The Broad Institute Genome Sequencing Center for Infectious Disease"/>
            <person name="Wu L."/>
            <person name="Ma J."/>
        </authorList>
    </citation>
    <scope>NUCLEOTIDE SEQUENCE [LARGE SCALE GENOMIC DNA]</scope>
    <source>
        <strain evidence="3">JCM 18015</strain>
    </source>
</reference>
<name>A0ABP9LGN5_9RHOB</name>
<dbReference type="Proteomes" id="UP001499910">
    <property type="component" value="Unassembled WGS sequence"/>
</dbReference>
<proteinExistence type="predicted"/>
<gene>
    <name evidence="2" type="ORF">GCM10023209_27680</name>
</gene>
<keyword evidence="3" id="KW-1185">Reference proteome</keyword>
<protein>
    <submittedName>
        <fullName evidence="2">Uncharacterized protein</fullName>
    </submittedName>
</protein>
<comment type="caution">
    <text evidence="2">The sequence shown here is derived from an EMBL/GenBank/DDBJ whole genome shotgun (WGS) entry which is preliminary data.</text>
</comment>
<dbReference type="EMBL" id="BAABHW010000004">
    <property type="protein sequence ID" value="GAA5077460.1"/>
    <property type="molecule type" value="Genomic_DNA"/>
</dbReference>